<reference evidence="3" key="1">
    <citation type="submission" date="2010-05" db="EMBL/GenBank/DDBJ databases">
        <title>Complete sequence of Methylotenera sp. 301.</title>
        <authorList>
            <person name="Lucas S."/>
            <person name="Copeland A."/>
            <person name="Lapidus A."/>
            <person name="Cheng J.-F."/>
            <person name="Bruce D."/>
            <person name="Goodwin L."/>
            <person name="Pitluck S."/>
            <person name="Clum A."/>
            <person name="Land M."/>
            <person name="Hauser L."/>
            <person name="Kyrpides N."/>
            <person name="Ivanova N."/>
            <person name="Chistoservova L."/>
            <person name="Kalyuzhnaya M."/>
            <person name="Woyke T."/>
        </authorList>
    </citation>
    <scope>NUCLEOTIDE SEQUENCE [LARGE SCALE GENOMIC DNA]</scope>
    <source>
        <strain evidence="3">301</strain>
    </source>
</reference>
<dbReference type="AlphaFoldDB" id="D7DP34"/>
<dbReference type="EMBL" id="CP002056">
    <property type="protein sequence ID" value="ADI31065.1"/>
    <property type="molecule type" value="Genomic_DNA"/>
</dbReference>
<organism evidence="2 3">
    <name type="scientific">Methylotenera versatilis (strain 301)</name>
    <dbReference type="NCBI Taxonomy" id="666681"/>
    <lineage>
        <taxon>Bacteria</taxon>
        <taxon>Pseudomonadati</taxon>
        <taxon>Pseudomonadota</taxon>
        <taxon>Betaproteobacteria</taxon>
        <taxon>Nitrosomonadales</taxon>
        <taxon>Methylophilaceae</taxon>
        <taxon>Methylotenera</taxon>
    </lineage>
</organism>
<dbReference type="Gene3D" id="3.40.50.12780">
    <property type="entry name" value="N-terminal domain of ligase-like"/>
    <property type="match status" value="1"/>
</dbReference>
<evidence type="ECO:0000313" key="3">
    <source>
        <dbReference type="Proteomes" id="UP000000383"/>
    </source>
</evidence>
<protein>
    <submittedName>
        <fullName evidence="2">AMP-dependent synthetase and ligase</fullName>
    </submittedName>
</protein>
<keyword evidence="3" id="KW-1185">Reference proteome</keyword>
<proteinExistence type="predicted"/>
<dbReference type="Pfam" id="PF00501">
    <property type="entry name" value="AMP-binding"/>
    <property type="match status" value="1"/>
</dbReference>
<dbReference type="SUPFAM" id="SSF56801">
    <property type="entry name" value="Acetyl-CoA synthetase-like"/>
    <property type="match status" value="1"/>
</dbReference>
<keyword evidence="2" id="KW-0436">Ligase</keyword>
<dbReference type="KEGG" id="meh:M301_2711"/>
<dbReference type="eggNOG" id="COG1022">
    <property type="taxonomic scope" value="Bacteria"/>
</dbReference>
<dbReference type="HOGENOM" id="CLU_048883_0_0_4"/>
<dbReference type="STRING" id="666681.M301_2711"/>
<reference evidence="2 3" key="2">
    <citation type="journal article" date="2011" name="J. Bacteriol.">
        <title>Genomes of three methylotrophs from a single niche uncover genetic and metabolic divergence of Methylophilaceae.</title>
        <authorList>
            <person name="Lapidus A."/>
            <person name="Clum A."/>
            <person name="Labutti K."/>
            <person name="Kaluzhnaya M.G."/>
            <person name="Lim S."/>
            <person name="Beck D.A."/>
            <person name="Glavina Del Rio T."/>
            <person name="Nolan M."/>
            <person name="Mavromatis K."/>
            <person name="Huntemann M."/>
            <person name="Lucas S."/>
            <person name="Lidstrom M.E."/>
            <person name="Ivanova N."/>
            <person name="Chistoserdova L."/>
        </authorList>
    </citation>
    <scope>NUCLEOTIDE SEQUENCE [LARGE SCALE GENOMIC DNA]</scope>
    <source>
        <strain evidence="2 3">301</strain>
    </source>
</reference>
<evidence type="ECO:0000313" key="2">
    <source>
        <dbReference type="EMBL" id="ADI31065.1"/>
    </source>
</evidence>
<name>D7DP34_METV0</name>
<dbReference type="InterPro" id="IPR042099">
    <property type="entry name" value="ANL_N_sf"/>
</dbReference>
<feature type="domain" description="AMP-dependent synthetase/ligase" evidence="1">
    <location>
        <begin position="13"/>
        <end position="141"/>
    </location>
</feature>
<dbReference type="InterPro" id="IPR000873">
    <property type="entry name" value="AMP-dep_synth/lig_dom"/>
</dbReference>
<accession>D7DP34</accession>
<gene>
    <name evidence="2" type="ordered locus">M301_2711</name>
</gene>
<dbReference type="GO" id="GO:0016874">
    <property type="term" value="F:ligase activity"/>
    <property type="evidence" value="ECO:0007669"/>
    <property type="project" value="UniProtKB-KW"/>
</dbReference>
<dbReference type="Proteomes" id="UP000000383">
    <property type="component" value="Chromosome"/>
</dbReference>
<sequence length="396" mass="45242">MSIDTLPSWLNFQASSFGKRVAIRHKQLGIWKESTWSDSRDEVYRLVQLLKRKGFASGDTLFLLTHPRPEALLISVAAQWLGGVAAPIDPQNDVEQISELFQLLKPVFLFAEGQLQVDLALQLSEQPHLIIYADRRGLSNYQHSSLNFYSEIIQAELDIFDIRHVAESEHNAFAFFRLNNAKHVEVKLLKHREMLMQARDLVSLEHLTNTEEALVARTFAASGHVRYLLAPWLLAGFRLNFPENINTRDNDRRELGPTLVAGTKQTYERLESLIKARLPLNGTWLRAALDWAIYSQSKHSLLGKLVAHWLYLRPLRDVIGFSRTRVPLLVDEPLSEQSLNFFKALGINIRNWPDVQDWKAVNVEPHTFSHSSAKKNYVEVNAVNIDIRSTPTGLLV</sequence>
<evidence type="ECO:0000259" key="1">
    <source>
        <dbReference type="Pfam" id="PF00501"/>
    </source>
</evidence>